<dbReference type="OrthoDB" id="6612291at2759"/>
<evidence type="ECO:0000313" key="8">
    <source>
        <dbReference type="EMBL" id="RAO66881.1"/>
    </source>
</evidence>
<feature type="transmembrane region" description="Helical" evidence="6">
    <location>
        <begin position="433"/>
        <end position="456"/>
    </location>
</feature>
<name>A0A364KTR4_TALAM</name>
<dbReference type="Gene3D" id="1.20.1250.20">
    <property type="entry name" value="MFS general substrate transporter like domains"/>
    <property type="match status" value="1"/>
</dbReference>
<evidence type="ECO:0000256" key="2">
    <source>
        <dbReference type="ARBA" id="ARBA00010992"/>
    </source>
</evidence>
<feature type="transmembrane region" description="Helical" evidence="6">
    <location>
        <begin position="192"/>
        <end position="215"/>
    </location>
</feature>
<dbReference type="EMBL" id="MIKG01000004">
    <property type="protein sequence ID" value="RAO66881.1"/>
    <property type="molecule type" value="Genomic_DNA"/>
</dbReference>
<dbReference type="AlphaFoldDB" id="A0A364KTR4"/>
<organism evidence="8 9">
    <name type="scientific">Talaromyces amestolkiae</name>
    <dbReference type="NCBI Taxonomy" id="1196081"/>
    <lineage>
        <taxon>Eukaryota</taxon>
        <taxon>Fungi</taxon>
        <taxon>Dikarya</taxon>
        <taxon>Ascomycota</taxon>
        <taxon>Pezizomycotina</taxon>
        <taxon>Eurotiomycetes</taxon>
        <taxon>Eurotiomycetidae</taxon>
        <taxon>Eurotiales</taxon>
        <taxon>Trichocomaceae</taxon>
        <taxon>Talaromyces</taxon>
        <taxon>Talaromyces sect. Talaromyces</taxon>
    </lineage>
</organism>
<dbReference type="PANTHER" id="PTHR48022:SF2">
    <property type="entry name" value="PLASTIDIC GLUCOSE TRANSPORTER 4"/>
    <property type="match status" value="1"/>
</dbReference>
<dbReference type="InterPro" id="IPR036259">
    <property type="entry name" value="MFS_trans_sf"/>
</dbReference>
<dbReference type="InterPro" id="IPR020846">
    <property type="entry name" value="MFS_dom"/>
</dbReference>
<feature type="transmembrane region" description="Helical" evidence="6">
    <location>
        <begin position="104"/>
        <end position="123"/>
    </location>
</feature>
<evidence type="ECO:0000259" key="7">
    <source>
        <dbReference type="PROSITE" id="PS50850"/>
    </source>
</evidence>
<gene>
    <name evidence="8" type="ORF">BHQ10_002893</name>
</gene>
<dbReference type="GeneID" id="63792109"/>
<evidence type="ECO:0000256" key="1">
    <source>
        <dbReference type="ARBA" id="ARBA00004141"/>
    </source>
</evidence>
<keyword evidence="4 6" id="KW-1133">Transmembrane helix</keyword>
<dbReference type="Pfam" id="PF00083">
    <property type="entry name" value="Sugar_tr"/>
    <property type="match status" value="1"/>
</dbReference>
<sequence>MASTSTEKALTRRMIQLRDLNATLICSVALLFFSAFSYGFSDQSFASTQATAAFKKQFGDYAPKTKIYTLPALYLSLLNSLKAGTQLVGVVVGNWISKHYGRRWCIFVMSIYALGSVSVIVSGTNRAQMLAGRSIHYIYLGMQLAVIPTFLAEISPAHLRGGTGALYWLSIKCGGLLVTGIVRATSKDKENIAWQLPIGLILIFPLVVISLVWFIPESPRWLILADRHDDALAALTRFRQTRAEKRNPTVAVSDEILAEFADLTEAVNGIKTAQRLACESSSRLQRFLSIFNRSNRQRTLTVTFLLFFQQSTGQAFASQYGTLFVQALNTVNPFSVTLGTNAIDIAGILCCIMLADRLGRKPVLIISAFLQTAALLTMGGLGTADPSTSSDSDSVKAGIVAMLLLFSFGWSFGYAPLAYVVAAELPSPYLREYTLNVGYTVKLIMEFVVSFTYSYLEDADKANLGGKLGFIYGSIAFLALVFSVGFVPETKNVELEEMDERFGGSTRDTMLEDKVAEEDGTEIIRPESKTTKAI</sequence>
<evidence type="ECO:0000256" key="5">
    <source>
        <dbReference type="ARBA" id="ARBA00023136"/>
    </source>
</evidence>
<dbReference type="GO" id="GO:0005351">
    <property type="term" value="F:carbohydrate:proton symporter activity"/>
    <property type="evidence" value="ECO:0007669"/>
    <property type="project" value="TreeGrafter"/>
</dbReference>
<feature type="domain" description="Major facilitator superfamily (MFS) profile" evidence="7">
    <location>
        <begin position="27"/>
        <end position="491"/>
    </location>
</feature>
<dbReference type="Proteomes" id="UP000249363">
    <property type="component" value="Unassembled WGS sequence"/>
</dbReference>
<dbReference type="InterPro" id="IPR005828">
    <property type="entry name" value="MFS_sugar_transport-like"/>
</dbReference>
<feature type="transmembrane region" description="Helical" evidence="6">
    <location>
        <begin position="166"/>
        <end position="186"/>
    </location>
</feature>
<keyword evidence="9" id="KW-1185">Reference proteome</keyword>
<dbReference type="PROSITE" id="PS50850">
    <property type="entry name" value="MFS"/>
    <property type="match status" value="1"/>
</dbReference>
<dbReference type="RefSeq" id="XP_040731397.1">
    <property type="nucleotide sequence ID" value="XM_040875088.1"/>
</dbReference>
<accession>A0A364KTR4</accession>
<evidence type="ECO:0000256" key="4">
    <source>
        <dbReference type="ARBA" id="ARBA00022989"/>
    </source>
</evidence>
<feature type="transmembrane region" description="Helical" evidence="6">
    <location>
        <begin position="399"/>
        <end position="421"/>
    </location>
</feature>
<proteinExistence type="inferred from homology"/>
<evidence type="ECO:0000256" key="6">
    <source>
        <dbReference type="SAM" id="Phobius"/>
    </source>
</evidence>
<comment type="similarity">
    <text evidence="2">Belongs to the major facilitator superfamily. Sugar transporter (TC 2.A.1.1) family.</text>
</comment>
<feature type="transmembrane region" description="Helical" evidence="6">
    <location>
        <begin position="468"/>
        <end position="488"/>
    </location>
</feature>
<dbReference type="InterPro" id="IPR050360">
    <property type="entry name" value="MFS_Sugar_Transporters"/>
</dbReference>
<dbReference type="GO" id="GO:0016020">
    <property type="term" value="C:membrane"/>
    <property type="evidence" value="ECO:0007669"/>
    <property type="project" value="UniProtKB-SubCell"/>
</dbReference>
<keyword evidence="3 6" id="KW-0812">Transmembrane</keyword>
<evidence type="ECO:0000313" key="9">
    <source>
        <dbReference type="Proteomes" id="UP000249363"/>
    </source>
</evidence>
<feature type="transmembrane region" description="Helical" evidence="6">
    <location>
        <begin position="363"/>
        <end position="384"/>
    </location>
</feature>
<feature type="transmembrane region" description="Helical" evidence="6">
    <location>
        <begin position="135"/>
        <end position="154"/>
    </location>
</feature>
<dbReference type="SUPFAM" id="SSF103473">
    <property type="entry name" value="MFS general substrate transporter"/>
    <property type="match status" value="1"/>
</dbReference>
<comment type="caution">
    <text evidence="8">The sequence shown here is derived from an EMBL/GenBank/DDBJ whole genome shotgun (WGS) entry which is preliminary data.</text>
</comment>
<evidence type="ECO:0000256" key="3">
    <source>
        <dbReference type="ARBA" id="ARBA00022692"/>
    </source>
</evidence>
<protein>
    <recommendedName>
        <fullName evidence="7">Major facilitator superfamily (MFS) profile domain-containing protein</fullName>
    </recommendedName>
</protein>
<reference evidence="8 9" key="1">
    <citation type="journal article" date="2017" name="Biotechnol. Biofuels">
        <title>Differential beta-glucosidase expression as a function of carbon source availability in Talaromyces amestolkiae: a genomic and proteomic approach.</title>
        <authorList>
            <person name="de Eugenio L.I."/>
            <person name="Mendez-Liter J.A."/>
            <person name="Nieto-Dominguez M."/>
            <person name="Alonso L."/>
            <person name="Gil-Munoz J."/>
            <person name="Barriuso J."/>
            <person name="Prieto A."/>
            <person name="Martinez M.J."/>
        </authorList>
    </citation>
    <scope>NUCLEOTIDE SEQUENCE [LARGE SCALE GENOMIC DNA]</scope>
    <source>
        <strain evidence="8 9">CIB</strain>
    </source>
</reference>
<keyword evidence="5 6" id="KW-0472">Membrane</keyword>
<feature type="transmembrane region" description="Helical" evidence="6">
    <location>
        <begin position="20"/>
        <end position="40"/>
    </location>
</feature>
<dbReference type="PANTHER" id="PTHR48022">
    <property type="entry name" value="PLASTIDIC GLUCOSE TRANSPORTER 4"/>
    <property type="match status" value="1"/>
</dbReference>
<comment type="subcellular location">
    <subcellularLocation>
        <location evidence="1">Membrane</location>
        <topology evidence="1">Multi-pass membrane protein</topology>
    </subcellularLocation>
</comment>